<name>A0ABV5HQZ4_9VIBR</name>
<dbReference type="PANTHER" id="PTHR30535">
    <property type="entry name" value="VITAMIN B12-BINDING PROTEIN"/>
    <property type="match status" value="1"/>
</dbReference>
<feature type="signal peptide" evidence="1">
    <location>
        <begin position="1"/>
        <end position="24"/>
    </location>
</feature>
<evidence type="ECO:0000313" key="3">
    <source>
        <dbReference type="EMBL" id="MFB9136182.1"/>
    </source>
</evidence>
<dbReference type="PROSITE" id="PS50983">
    <property type="entry name" value="FE_B12_PBP"/>
    <property type="match status" value="1"/>
</dbReference>
<protein>
    <submittedName>
        <fullName evidence="3">Hemin ABC transporter substrate-binding protein</fullName>
    </submittedName>
</protein>
<gene>
    <name evidence="3" type="ORF">ACFFUV_14510</name>
</gene>
<evidence type="ECO:0000313" key="4">
    <source>
        <dbReference type="Proteomes" id="UP001589645"/>
    </source>
</evidence>
<dbReference type="RefSeq" id="WP_390194193.1">
    <property type="nucleotide sequence ID" value="NZ_JBHMEP010000004.1"/>
</dbReference>
<evidence type="ECO:0000256" key="1">
    <source>
        <dbReference type="SAM" id="SignalP"/>
    </source>
</evidence>
<reference evidence="3 4" key="1">
    <citation type="submission" date="2024-09" db="EMBL/GenBank/DDBJ databases">
        <authorList>
            <person name="Sun Q."/>
            <person name="Mori K."/>
        </authorList>
    </citation>
    <scope>NUCLEOTIDE SEQUENCE [LARGE SCALE GENOMIC DNA]</scope>
    <source>
        <strain evidence="3 4">CECT 8064</strain>
    </source>
</reference>
<evidence type="ECO:0000259" key="2">
    <source>
        <dbReference type="PROSITE" id="PS50983"/>
    </source>
</evidence>
<dbReference type="SUPFAM" id="SSF53807">
    <property type="entry name" value="Helical backbone' metal receptor"/>
    <property type="match status" value="1"/>
</dbReference>
<organism evidence="3 4">
    <name type="scientific">Vibrio olivae</name>
    <dbReference type="NCBI Taxonomy" id="1243002"/>
    <lineage>
        <taxon>Bacteria</taxon>
        <taxon>Pseudomonadati</taxon>
        <taxon>Pseudomonadota</taxon>
        <taxon>Gammaproteobacteria</taxon>
        <taxon>Vibrionales</taxon>
        <taxon>Vibrionaceae</taxon>
        <taxon>Vibrio</taxon>
    </lineage>
</organism>
<dbReference type="PANTHER" id="PTHR30535:SF4">
    <property type="entry name" value="HEMIN-BINDING PERIPLASMIC PROTEIN HMUT"/>
    <property type="match status" value="1"/>
</dbReference>
<accession>A0ABV5HQZ4</accession>
<dbReference type="Gene3D" id="3.40.50.1980">
    <property type="entry name" value="Nitrogenase molybdenum iron protein domain"/>
    <property type="match status" value="2"/>
</dbReference>
<comment type="caution">
    <text evidence="3">The sequence shown here is derived from an EMBL/GenBank/DDBJ whole genome shotgun (WGS) entry which is preliminary data.</text>
</comment>
<dbReference type="InterPro" id="IPR050902">
    <property type="entry name" value="ABC_Transporter_SBP"/>
</dbReference>
<keyword evidence="1" id="KW-0732">Signal</keyword>
<dbReference type="InterPro" id="IPR002491">
    <property type="entry name" value="ABC_transptr_periplasmic_BD"/>
</dbReference>
<feature type="domain" description="Fe/B12 periplasmic-binding" evidence="2">
    <location>
        <begin position="27"/>
        <end position="282"/>
    </location>
</feature>
<dbReference type="EMBL" id="JBHMEP010000004">
    <property type="protein sequence ID" value="MFB9136182.1"/>
    <property type="molecule type" value="Genomic_DNA"/>
</dbReference>
<sequence length="282" mass="30002">MNHNKPKIHLVVLLLSTLSFMAQAQQKIVSAGAAVTELLLALDQQSSLVAVDVTSELPAGIEKPVIGYHRQLSSEGILATGATQLIGSDEMGPQSSLEQLKRAGLTVSIVNTEPTPHGLLERIDQLAKLTDSQQQARALKAEVSKNLETLDALRPQKEAQKKVLFLLIHEGRAANVAGKETTPNEIIHLAGGINPAAEQLSAYRPLSNEALIEMQPDVVLVSGRSYQSLGGTDAILRALPTLAATPAGKNHQIITIDGHALVGGLGLKSLSEAKRINQLIYP</sequence>
<dbReference type="Pfam" id="PF01497">
    <property type="entry name" value="Peripla_BP_2"/>
    <property type="match status" value="1"/>
</dbReference>
<feature type="chain" id="PRO_5047302063" evidence="1">
    <location>
        <begin position="25"/>
        <end position="282"/>
    </location>
</feature>
<dbReference type="Proteomes" id="UP001589645">
    <property type="component" value="Unassembled WGS sequence"/>
</dbReference>
<proteinExistence type="predicted"/>
<keyword evidence="4" id="KW-1185">Reference proteome</keyword>